<dbReference type="InParanoid" id="G4YQQ3"/>
<feature type="compositionally biased region" description="Polar residues" evidence="1">
    <location>
        <begin position="437"/>
        <end position="448"/>
    </location>
</feature>
<feature type="compositionally biased region" description="Basic residues" evidence="1">
    <location>
        <begin position="422"/>
        <end position="435"/>
    </location>
</feature>
<proteinExistence type="predicted"/>
<dbReference type="RefSeq" id="XP_009517699.1">
    <property type="nucleotide sequence ID" value="XM_009519404.1"/>
</dbReference>
<dbReference type="AlphaFoldDB" id="G4YQQ3"/>
<evidence type="ECO:0000313" key="3">
    <source>
        <dbReference type="Proteomes" id="UP000002640"/>
    </source>
</evidence>
<sequence length="507" mass="56476">MLDSELHLIQKCSSNNSELHIIEKCSSNRIPKHLKCYCSERCCGEISKIISLNFNTPLASEHRSCGISFCNLTEARLILMASSGSPKESIASRLGSAGEPEKEATQVELDLAVQAVAGTWSNPTPQQHRLNKKGCVQLHFAVPEELCDRLRKAALVIPAKEWQHLFGKNGMDKLLDFFPDSEPRKMIFIKSLPGGDEQPAHRDYSAIPANEDLYDYTRLPGSVIVAIDDGSFIYGYGWNRQLAMESEKEKIQIQKGNVLLFGADFIHGGGDYKKLNIRVHFSLDPRHLDGRIVRKDNSVDLIRVIPKKLPLNEKAATECDVFGYNKQFPSAPAMRKHRRSKHRFLYKNYPTTITQPPRAKDTKRAGKTGTPPPKRRATSSQGNPDSGLERSSVGGVEKSRTPDEFEEKAPVPARIASDSGKRKTARKKAVGKHQPKASVSSGTTQNSINRKKNESIQTFTDTLNDLHRASSSDVREIAKWLVTSLHELLGPSGSIGRSVWRDSQLDM</sequence>
<evidence type="ECO:0000256" key="1">
    <source>
        <dbReference type="SAM" id="MobiDB-lite"/>
    </source>
</evidence>
<dbReference type="EMBL" id="JH159151">
    <property type="protein sequence ID" value="EGZ30424.1"/>
    <property type="molecule type" value="Genomic_DNA"/>
</dbReference>
<gene>
    <name evidence="2" type="ORF">PHYSODRAFT_295227</name>
</gene>
<reference evidence="2 3" key="1">
    <citation type="journal article" date="2006" name="Science">
        <title>Phytophthora genome sequences uncover evolutionary origins and mechanisms of pathogenesis.</title>
        <authorList>
            <person name="Tyler B.M."/>
            <person name="Tripathy S."/>
            <person name="Zhang X."/>
            <person name="Dehal P."/>
            <person name="Jiang R.H."/>
            <person name="Aerts A."/>
            <person name="Arredondo F.D."/>
            <person name="Baxter L."/>
            <person name="Bensasson D."/>
            <person name="Beynon J.L."/>
            <person name="Chapman J."/>
            <person name="Damasceno C.M."/>
            <person name="Dorrance A.E."/>
            <person name="Dou D."/>
            <person name="Dickerman A.W."/>
            <person name="Dubchak I.L."/>
            <person name="Garbelotto M."/>
            <person name="Gijzen M."/>
            <person name="Gordon S.G."/>
            <person name="Govers F."/>
            <person name="Grunwald N.J."/>
            <person name="Huang W."/>
            <person name="Ivors K.L."/>
            <person name="Jones R.W."/>
            <person name="Kamoun S."/>
            <person name="Krampis K."/>
            <person name="Lamour K.H."/>
            <person name="Lee M.K."/>
            <person name="McDonald W.H."/>
            <person name="Medina M."/>
            <person name="Meijer H.J."/>
            <person name="Nordberg E.K."/>
            <person name="Maclean D.J."/>
            <person name="Ospina-Giraldo M.D."/>
            <person name="Morris P.F."/>
            <person name="Phuntumart V."/>
            <person name="Putnam N.H."/>
            <person name="Rash S."/>
            <person name="Rose J.K."/>
            <person name="Sakihama Y."/>
            <person name="Salamov A.A."/>
            <person name="Savidor A."/>
            <person name="Scheuring C.F."/>
            <person name="Smith B.M."/>
            <person name="Sobral B.W."/>
            <person name="Terry A."/>
            <person name="Torto-Alalibo T.A."/>
            <person name="Win J."/>
            <person name="Xu Z."/>
            <person name="Zhang H."/>
            <person name="Grigoriev I.V."/>
            <person name="Rokhsar D.S."/>
            <person name="Boore J.L."/>
        </authorList>
    </citation>
    <scope>NUCLEOTIDE SEQUENCE [LARGE SCALE GENOMIC DNA]</scope>
    <source>
        <strain evidence="2 3">P6497</strain>
    </source>
</reference>
<organism evidence="2 3">
    <name type="scientific">Phytophthora sojae (strain P6497)</name>
    <name type="common">Soybean stem and root rot agent</name>
    <name type="synonym">Phytophthora megasperma f. sp. glycines</name>
    <dbReference type="NCBI Taxonomy" id="1094619"/>
    <lineage>
        <taxon>Eukaryota</taxon>
        <taxon>Sar</taxon>
        <taxon>Stramenopiles</taxon>
        <taxon>Oomycota</taxon>
        <taxon>Peronosporomycetes</taxon>
        <taxon>Peronosporales</taxon>
        <taxon>Peronosporaceae</taxon>
        <taxon>Phytophthora</taxon>
    </lineage>
</organism>
<evidence type="ECO:0000313" key="2">
    <source>
        <dbReference type="EMBL" id="EGZ30424.1"/>
    </source>
</evidence>
<dbReference type="GeneID" id="20641219"/>
<protein>
    <submittedName>
        <fullName evidence="2">Uncharacterized protein</fullName>
    </submittedName>
</protein>
<feature type="compositionally biased region" description="Basic and acidic residues" evidence="1">
    <location>
        <begin position="397"/>
        <end position="409"/>
    </location>
</feature>
<feature type="region of interest" description="Disordered" evidence="1">
    <location>
        <begin position="331"/>
        <end position="454"/>
    </location>
</feature>
<accession>G4YQQ3</accession>
<name>G4YQQ3_PHYSP</name>
<dbReference type="KEGG" id="psoj:PHYSODRAFT_295227"/>
<dbReference type="Proteomes" id="UP000002640">
    <property type="component" value="Unassembled WGS sequence"/>
</dbReference>
<dbReference type="SUPFAM" id="SSF51197">
    <property type="entry name" value="Clavaminate synthase-like"/>
    <property type="match status" value="1"/>
</dbReference>
<feature type="compositionally biased region" description="Basic residues" evidence="1">
    <location>
        <begin position="334"/>
        <end position="345"/>
    </location>
</feature>
<keyword evidence="3" id="KW-1185">Reference proteome</keyword>